<sequence>MLFITFASVQDPLGPAHLGSGRFASVQDPLASVQDSFSFSPALFAWCIPTMHRFMFVP</sequence>
<comment type="caution">
    <text evidence="1">The sequence shown here is derived from an EMBL/GenBank/DDBJ whole genome shotgun (WGS) entry which is preliminary data.</text>
</comment>
<organism evidence="1 2">
    <name type="scientific">Trifolium medium</name>
    <dbReference type="NCBI Taxonomy" id="97028"/>
    <lineage>
        <taxon>Eukaryota</taxon>
        <taxon>Viridiplantae</taxon>
        <taxon>Streptophyta</taxon>
        <taxon>Embryophyta</taxon>
        <taxon>Tracheophyta</taxon>
        <taxon>Spermatophyta</taxon>
        <taxon>Magnoliopsida</taxon>
        <taxon>eudicotyledons</taxon>
        <taxon>Gunneridae</taxon>
        <taxon>Pentapetalae</taxon>
        <taxon>rosids</taxon>
        <taxon>fabids</taxon>
        <taxon>Fabales</taxon>
        <taxon>Fabaceae</taxon>
        <taxon>Papilionoideae</taxon>
        <taxon>50 kb inversion clade</taxon>
        <taxon>NPAAA clade</taxon>
        <taxon>Hologalegina</taxon>
        <taxon>IRL clade</taxon>
        <taxon>Trifolieae</taxon>
        <taxon>Trifolium</taxon>
    </lineage>
</organism>
<evidence type="ECO:0000313" key="1">
    <source>
        <dbReference type="EMBL" id="MCH96081.1"/>
    </source>
</evidence>
<feature type="non-terminal residue" evidence="1">
    <location>
        <position position="58"/>
    </location>
</feature>
<dbReference type="AlphaFoldDB" id="A0A392N8J3"/>
<dbReference type="EMBL" id="LXQA010031456">
    <property type="protein sequence ID" value="MCH96081.1"/>
    <property type="molecule type" value="Genomic_DNA"/>
</dbReference>
<name>A0A392N8J3_9FABA</name>
<proteinExistence type="predicted"/>
<evidence type="ECO:0000313" key="2">
    <source>
        <dbReference type="Proteomes" id="UP000265520"/>
    </source>
</evidence>
<protein>
    <submittedName>
        <fullName evidence="1">Uncharacterized protein</fullName>
    </submittedName>
</protein>
<keyword evidence="2" id="KW-1185">Reference proteome</keyword>
<dbReference type="Proteomes" id="UP000265520">
    <property type="component" value="Unassembled WGS sequence"/>
</dbReference>
<accession>A0A392N8J3</accession>
<reference evidence="1 2" key="1">
    <citation type="journal article" date="2018" name="Front. Plant Sci.">
        <title>Red Clover (Trifolium pratense) and Zigzag Clover (T. medium) - A Picture of Genomic Similarities and Differences.</title>
        <authorList>
            <person name="Dluhosova J."/>
            <person name="Istvanek J."/>
            <person name="Nedelnik J."/>
            <person name="Repkova J."/>
        </authorList>
    </citation>
    <scope>NUCLEOTIDE SEQUENCE [LARGE SCALE GENOMIC DNA]</scope>
    <source>
        <strain evidence="2">cv. 10/8</strain>
        <tissue evidence="1">Leaf</tissue>
    </source>
</reference>